<comment type="similarity">
    <text evidence="1">Belongs to the PPR family. PCMP-H subfamily.</text>
</comment>
<dbReference type="GO" id="GO:0003723">
    <property type="term" value="F:RNA binding"/>
    <property type="evidence" value="ECO:0007669"/>
    <property type="project" value="InterPro"/>
</dbReference>
<dbReference type="InterPro" id="IPR032867">
    <property type="entry name" value="DYW_dom"/>
</dbReference>
<dbReference type="FunFam" id="1.25.40.10:FF:002156">
    <property type="entry name" value="Putative pentatricopeptide repeat-containing protein At1g56570"/>
    <property type="match status" value="1"/>
</dbReference>
<dbReference type="InterPro" id="IPR046960">
    <property type="entry name" value="PPR_At4g14850-like_plant"/>
</dbReference>
<comment type="caution">
    <text evidence="5">The sequence shown here is derived from an EMBL/GenBank/DDBJ whole genome shotgun (WGS) entry which is preliminary data.</text>
</comment>
<accession>A0A438FRN4</accession>
<dbReference type="Proteomes" id="UP000288805">
    <property type="component" value="Unassembled WGS sequence"/>
</dbReference>
<proteinExistence type="inferred from homology"/>
<dbReference type="PROSITE" id="PS51375">
    <property type="entry name" value="PPR"/>
    <property type="match status" value="4"/>
</dbReference>
<feature type="repeat" description="PPR" evidence="3">
    <location>
        <begin position="377"/>
        <end position="412"/>
    </location>
</feature>
<protein>
    <submittedName>
        <fullName evidence="5">Pentatricopeptide repeat-containing protein</fullName>
    </submittedName>
</protein>
<feature type="repeat" description="PPR" evidence="3">
    <location>
        <begin position="345"/>
        <end position="375"/>
    </location>
</feature>
<dbReference type="AlphaFoldDB" id="A0A438FRN4"/>
<feature type="repeat" description="PPR" evidence="3">
    <location>
        <begin position="11"/>
        <end position="45"/>
    </location>
</feature>
<feature type="repeat" description="PPR" evidence="3">
    <location>
        <begin position="141"/>
        <end position="175"/>
    </location>
</feature>
<sequence length="849" mass="95690">MLLHNPNSDFNLFLTNHVVNMYAKCGLLDYAHQWFDEMLERNIVSWTALVSRYAQHGWPDECFRVFTDMLICHRPTEFAFASVISTSGGDGDCGRQVHALAVKTSFDSCVYVGNVLIMMYCRSCGGTDEAWNVYEAMGFRNLVSWNFMITGFQVCGCGNRALEIFSQMHFGGIRFDRATLVNIFSCLCGMGDGLECCFQLQCLTTKTGFISEIEVPTGLVKAYSSLGGEVNDCYRIFLELDGRQDVVSWTGIIAVFAERDPEEAFLLFRQFLRECLAPDRHMFSIVLKACAGLATEGHALTVQSHVLKVGFEDDIVLTNALIHTCARCGSVALSKQAFDKIGSRDTVSWNSMLKAYAMHGQGKEALQLFSQMDAQPDGATFVALISACSHAGMVEEGAKIFEAMSNNHGIVPQLDHYACMVDILGRAGRIYEAKELIDKMPMEPDSMVWSALLGGCRKHGETKFAKLAAVKLKELDPNNSLGYILMSNIFSTNGHFNEARLIRREMERKTVRKEPGLSWIQVGNQVHEFASGGQQHPEKEALCARLEELVRQLKDLGYVPQISLALHDIEDEHKEEQLYYHSEKMALVFSLMNAELVNMEIVVRDSNRFHHFKAKPHGMASHAWLLPWLSLYSSPFLNFWSLLYVSFEIEDFAHSSTTKPENSAVSVAPSECCWGRDLSEDQIVMVPEGYSDLQYWNSRVDKAPEKGIHNSKKNFLRIGMKIVTSWVLLCALFMLPDDESEDEDRLEMKETWSIEYEMTFNSHHFQLVVKVKECGIHIIYAEEYEQKHPQVLQACSCHGNMGDHRSAVGLTNIHVEVICDHTEGIKLNHPPMAWNINDNALGSQNHVPT</sequence>
<dbReference type="Pfam" id="PF01535">
    <property type="entry name" value="PPR"/>
    <property type="match status" value="4"/>
</dbReference>
<dbReference type="Pfam" id="PF14432">
    <property type="entry name" value="DYW_deaminase"/>
    <property type="match status" value="1"/>
</dbReference>
<evidence type="ECO:0000259" key="4">
    <source>
        <dbReference type="Pfam" id="PF14432"/>
    </source>
</evidence>
<evidence type="ECO:0000313" key="5">
    <source>
        <dbReference type="EMBL" id="RVW62620.1"/>
    </source>
</evidence>
<dbReference type="FunFam" id="1.25.40.10:FF:001922">
    <property type="entry name" value="Os01g0815900 protein"/>
    <property type="match status" value="1"/>
</dbReference>
<name>A0A438FRN4_VITVI</name>
<dbReference type="GO" id="GO:0009451">
    <property type="term" value="P:RNA modification"/>
    <property type="evidence" value="ECO:0007669"/>
    <property type="project" value="InterPro"/>
</dbReference>
<dbReference type="FunFam" id="1.25.40.10:FF:003648">
    <property type="entry name" value="Uncharacterized protein"/>
    <property type="match status" value="1"/>
</dbReference>
<dbReference type="EMBL" id="QGNW01000766">
    <property type="protein sequence ID" value="RVW62620.1"/>
    <property type="molecule type" value="Genomic_DNA"/>
</dbReference>
<dbReference type="Pfam" id="PF13041">
    <property type="entry name" value="PPR_2"/>
    <property type="match status" value="1"/>
</dbReference>
<dbReference type="InterPro" id="IPR046848">
    <property type="entry name" value="E_motif"/>
</dbReference>
<keyword evidence="2" id="KW-0677">Repeat</keyword>
<feature type="domain" description="DYW" evidence="4">
    <location>
        <begin position="557"/>
        <end position="594"/>
    </location>
</feature>
<reference evidence="5 6" key="1">
    <citation type="journal article" date="2018" name="PLoS Genet.">
        <title>Population sequencing reveals clonal diversity and ancestral inbreeding in the grapevine cultivar Chardonnay.</title>
        <authorList>
            <person name="Roach M.J."/>
            <person name="Johnson D.L."/>
            <person name="Bohlmann J."/>
            <person name="van Vuuren H.J."/>
            <person name="Jones S.J."/>
            <person name="Pretorius I.S."/>
            <person name="Schmidt S.A."/>
            <person name="Borneman A.R."/>
        </authorList>
    </citation>
    <scope>NUCLEOTIDE SEQUENCE [LARGE SCALE GENOMIC DNA]</scope>
    <source>
        <strain evidence="6">cv. Chardonnay</strain>
        <tissue evidence="5">Leaf</tissue>
    </source>
</reference>
<dbReference type="InterPro" id="IPR002885">
    <property type="entry name" value="PPR_rpt"/>
</dbReference>
<dbReference type="InterPro" id="IPR011990">
    <property type="entry name" value="TPR-like_helical_dom_sf"/>
</dbReference>
<dbReference type="PANTHER" id="PTHR47926:SF382">
    <property type="entry name" value="PENTACOTRIPEPTIDE-REPEAT REGION OF PRORP DOMAIN-CONTAINING PROTEIN"/>
    <property type="match status" value="1"/>
</dbReference>
<dbReference type="NCBIfam" id="TIGR00756">
    <property type="entry name" value="PPR"/>
    <property type="match status" value="4"/>
</dbReference>
<dbReference type="PANTHER" id="PTHR47926">
    <property type="entry name" value="PENTATRICOPEPTIDE REPEAT-CONTAINING PROTEIN"/>
    <property type="match status" value="1"/>
</dbReference>
<evidence type="ECO:0000256" key="3">
    <source>
        <dbReference type="PROSITE-ProRule" id="PRU00708"/>
    </source>
</evidence>
<evidence type="ECO:0000256" key="1">
    <source>
        <dbReference type="ARBA" id="ARBA00006643"/>
    </source>
</evidence>
<dbReference type="Gene3D" id="1.25.40.10">
    <property type="entry name" value="Tetratricopeptide repeat domain"/>
    <property type="match status" value="4"/>
</dbReference>
<dbReference type="Pfam" id="PF20431">
    <property type="entry name" value="E_motif"/>
    <property type="match status" value="1"/>
</dbReference>
<evidence type="ECO:0000256" key="2">
    <source>
        <dbReference type="ARBA" id="ARBA00022737"/>
    </source>
</evidence>
<organism evidence="5 6">
    <name type="scientific">Vitis vinifera</name>
    <name type="common">Grape</name>
    <dbReference type="NCBI Taxonomy" id="29760"/>
    <lineage>
        <taxon>Eukaryota</taxon>
        <taxon>Viridiplantae</taxon>
        <taxon>Streptophyta</taxon>
        <taxon>Embryophyta</taxon>
        <taxon>Tracheophyta</taxon>
        <taxon>Spermatophyta</taxon>
        <taxon>Magnoliopsida</taxon>
        <taxon>eudicotyledons</taxon>
        <taxon>Gunneridae</taxon>
        <taxon>Pentapetalae</taxon>
        <taxon>rosids</taxon>
        <taxon>Vitales</taxon>
        <taxon>Vitaceae</taxon>
        <taxon>Viteae</taxon>
        <taxon>Vitis</taxon>
    </lineage>
</organism>
<evidence type="ECO:0000313" key="6">
    <source>
        <dbReference type="Proteomes" id="UP000288805"/>
    </source>
</evidence>
<gene>
    <name evidence="5" type="primary">PCMP-H70_3</name>
    <name evidence="5" type="ORF">CK203_059561</name>
</gene>
<dbReference type="GO" id="GO:0008270">
    <property type="term" value="F:zinc ion binding"/>
    <property type="evidence" value="ECO:0007669"/>
    <property type="project" value="InterPro"/>
</dbReference>